<feature type="compositionally biased region" description="Basic and acidic residues" evidence="5">
    <location>
        <begin position="182"/>
        <end position="198"/>
    </location>
</feature>
<dbReference type="EMBL" id="UYRT01000336">
    <property type="protein sequence ID" value="VDK28025.1"/>
    <property type="molecule type" value="Genomic_DNA"/>
</dbReference>
<reference evidence="8" key="1">
    <citation type="submission" date="2016-06" db="UniProtKB">
        <authorList>
            <consortium name="WormBaseParasite"/>
        </authorList>
    </citation>
    <scope>IDENTIFICATION</scope>
</reference>
<dbReference type="WBParaSite" id="GPUH_0000039801-mRNA-1">
    <property type="protein sequence ID" value="GPUH_0000039801-mRNA-1"/>
    <property type="gene ID" value="GPUH_0000039801"/>
</dbReference>
<reference evidence="6 7" key="2">
    <citation type="submission" date="2018-11" db="EMBL/GenBank/DDBJ databases">
        <authorList>
            <consortium name="Pathogen Informatics"/>
        </authorList>
    </citation>
    <scope>NUCLEOTIDE SEQUENCE [LARGE SCALE GENOMIC DNA]</scope>
</reference>
<feature type="compositionally biased region" description="Polar residues" evidence="5">
    <location>
        <begin position="95"/>
        <end position="109"/>
    </location>
</feature>
<evidence type="ECO:0000256" key="1">
    <source>
        <dbReference type="ARBA" id="ARBA00004604"/>
    </source>
</evidence>
<evidence type="ECO:0000256" key="3">
    <source>
        <dbReference type="ARBA" id="ARBA00022553"/>
    </source>
</evidence>
<accession>A0A183CVA8</accession>
<evidence type="ECO:0000256" key="4">
    <source>
        <dbReference type="ARBA" id="ARBA00023242"/>
    </source>
</evidence>
<keyword evidence="4" id="KW-0539">Nucleus</keyword>
<feature type="region of interest" description="Disordered" evidence="5">
    <location>
        <begin position="447"/>
        <end position="466"/>
    </location>
</feature>
<keyword evidence="3" id="KW-0597">Phosphoprotein</keyword>
<dbReference type="PANTHER" id="PTHR14150:SF12">
    <property type="entry name" value="U3 SMALL NUCLEOLAR RNA-ASSOCIATED PROTEIN 14 HOMOLOG A"/>
    <property type="match status" value="1"/>
</dbReference>
<protein>
    <submittedName>
        <fullName evidence="8">NOGCT domain-containing protein</fullName>
    </submittedName>
</protein>
<dbReference type="GO" id="GO:0006364">
    <property type="term" value="P:rRNA processing"/>
    <property type="evidence" value="ECO:0007669"/>
    <property type="project" value="InterPro"/>
</dbReference>
<feature type="region of interest" description="Disordered" evidence="5">
    <location>
        <begin position="121"/>
        <end position="159"/>
    </location>
</feature>
<proteinExistence type="inferred from homology"/>
<dbReference type="AlphaFoldDB" id="A0A183CVA8"/>
<feature type="compositionally biased region" description="Basic and acidic residues" evidence="5">
    <location>
        <begin position="454"/>
        <end position="466"/>
    </location>
</feature>
<comment type="subcellular location">
    <subcellularLocation>
        <location evidence="1">Nucleus</location>
        <location evidence="1">Nucleolus</location>
    </subcellularLocation>
</comment>
<comment type="similarity">
    <text evidence="2">Belongs to the UTP14 family.</text>
</comment>
<feature type="compositionally biased region" description="Basic and acidic residues" evidence="5">
    <location>
        <begin position="207"/>
        <end position="218"/>
    </location>
</feature>
<evidence type="ECO:0000256" key="5">
    <source>
        <dbReference type="SAM" id="MobiDB-lite"/>
    </source>
</evidence>
<feature type="compositionally biased region" description="Basic and acidic residues" evidence="5">
    <location>
        <begin position="62"/>
        <end position="73"/>
    </location>
</feature>
<evidence type="ECO:0000313" key="6">
    <source>
        <dbReference type="EMBL" id="VDK28025.1"/>
    </source>
</evidence>
<feature type="region of interest" description="Disordered" evidence="5">
    <location>
        <begin position="62"/>
        <end position="109"/>
    </location>
</feature>
<organism evidence="8">
    <name type="scientific">Gongylonema pulchrum</name>
    <dbReference type="NCBI Taxonomy" id="637853"/>
    <lineage>
        <taxon>Eukaryota</taxon>
        <taxon>Metazoa</taxon>
        <taxon>Ecdysozoa</taxon>
        <taxon>Nematoda</taxon>
        <taxon>Chromadorea</taxon>
        <taxon>Rhabditida</taxon>
        <taxon>Spirurina</taxon>
        <taxon>Spiruromorpha</taxon>
        <taxon>Spiruroidea</taxon>
        <taxon>Gongylonematidae</taxon>
        <taxon>Gongylonema</taxon>
    </lineage>
</organism>
<dbReference type="Pfam" id="PF04615">
    <property type="entry name" value="Utp14"/>
    <property type="match status" value="1"/>
</dbReference>
<dbReference type="Proteomes" id="UP000271098">
    <property type="component" value="Unassembled WGS sequence"/>
</dbReference>
<evidence type="ECO:0000313" key="8">
    <source>
        <dbReference type="WBParaSite" id="GPUH_0000039801-mRNA-1"/>
    </source>
</evidence>
<evidence type="ECO:0000313" key="7">
    <source>
        <dbReference type="Proteomes" id="UP000271098"/>
    </source>
</evidence>
<keyword evidence="7" id="KW-1185">Reference proteome</keyword>
<sequence>MVKDPDAAKEKLEEIDRQRILRAAEQAGQEELKTQSTNPELKARLQEMRKIDREILKSSAEEAGKALKNKESSVEAEVAQTSLRSGEVQKHQRSHQNPEAFSSRNVENSINVEWGEKSALWETEQAKSEQQEPQDLVRREVDQSMHNQKTSRDKKSMDVKRANIDQLFDKAEQQLIETTLEESKRLKAGERKLRDPDRSVSTPSSVKDPKKNENKKTAAVEKVPVDISMDPQHFLQAETSAMLQVSADLVENFDDIAEEADSQQTIIAEAFEDDDVIGDFEAEKEAVEAVEAPKDIDLTLHGWGSWTGPGISNKKKDKFVIKAKKKQRKDAGKMGLIISEKPDASIEKIQLRSVPFPYTTVEDYEAVVRQPLGKEWNPQRIHKKLIQPHIVTKVCIFFISITTCAVEMRRANLECVGCGKTFSFILSDDQFWIDGLLKHLPIKSQQHQGTAHQKSGDFDDVKRNMD</sequence>
<gene>
    <name evidence="6" type="ORF">GPUH_LOCUS399</name>
</gene>
<dbReference type="InterPro" id="IPR006709">
    <property type="entry name" value="SSU_processome_Utp14"/>
</dbReference>
<feature type="compositionally biased region" description="Basic and acidic residues" evidence="5">
    <location>
        <begin position="150"/>
        <end position="159"/>
    </location>
</feature>
<dbReference type="PANTHER" id="PTHR14150">
    <property type="entry name" value="U3 SMALL NUCLEOLAR RNA-ASSOCIATED PROTEIN 14"/>
    <property type="match status" value="1"/>
</dbReference>
<dbReference type="OrthoDB" id="277439at2759"/>
<feature type="compositionally biased region" description="Basic and acidic residues" evidence="5">
    <location>
        <begin position="124"/>
        <end position="143"/>
    </location>
</feature>
<evidence type="ECO:0000256" key="2">
    <source>
        <dbReference type="ARBA" id="ARBA00007774"/>
    </source>
</evidence>
<feature type="region of interest" description="Disordered" evidence="5">
    <location>
        <begin position="182"/>
        <end position="218"/>
    </location>
</feature>
<name>A0A183CVA8_9BILA</name>
<dbReference type="GO" id="GO:0032040">
    <property type="term" value="C:small-subunit processome"/>
    <property type="evidence" value="ECO:0007669"/>
    <property type="project" value="InterPro"/>
</dbReference>